<sequence length="139" mass="15626">MKQLTYRATVGGEDLRIRFVHDEFETDDPHEAMLDDPPRCAGAAGAHAWYAVVLAWHHRADRSVRWRRDVVREIVGEARERWSAAAEAQGRLPIHVFQDAARRRAEEHYAPAAPSAPADVPLPPALRAAVLQPRSRPGR</sequence>
<dbReference type="AlphaFoldDB" id="A0A6J7J2D9"/>
<protein>
    <submittedName>
        <fullName evidence="2">Unannotated protein</fullName>
    </submittedName>
</protein>
<feature type="compositionally biased region" description="Low complexity" evidence="1">
    <location>
        <begin position="110"/>
        <end position="133"/>
    </location>
</feature>
<evidence type="ECO:0000313" key="2">
    <source>
        <dbReference type="EMBL" id="CAB4936692.1"/>
    </source>
</evidence>
<gene>
    <name evidence="2" type="ORF">UFOPK3564_02686</name>
</gene>
<evidence type="ECO:0000256" key="1">
    <source>
        <dbReference type="SAM" id="MobiDB-lite"/>
    </source>
</evidence>
<feature type="region of interest" description="Disordered" evidence="1">
    <location>
        <begin position="105"/>
        <end position="139"/>
    </location>
</feature>
<name>A0A6J7J2D9_9ZZZZ</name>
<proteinExistence type="predicted"/>
<dbReference type="EMBL" id="CAFBMK010000205">
    <property type="protein sequence ID" value="CAB4936692.1"/>
    <property type="molecule type" value="Genomic_DNA"/>
</dbReference>
<reference evidence="2" key="1">
    <citation type="submission" date="2020-05" db="EMBL/GenBank/DDBJ databases">
        <authorList>
            <person name="Chiriac C."/>
            <person name="Salcher M."/>
            <person name="Ghai R."/>
            <person name="Kavagutti S V."/>
        </authorList>
    </citation>
    <scope>NUCLEOTIDE SEQUENCE</scope>
</reference>
<accession>A0A6J7J2D9</accession>
<organism evidence="2">
    <name type="scientific">freshwater metagenome</name>
    <dbReference type="NCBI Taxonomy" id="449393"/>
    <lineage>
        <taxon>unclassified sequences</taxon>
        <taxon>metagenomes</taxon>
        <taxon>ecological metagenomes</taxon>
    </lineage>
</organism>